<feature type="region of interest" description="Disordered" evidence="5">
    <location>
        <begin position="1171"/>
        <end position="1197"/>
    </location>
</feature>
<feature type="region of interest" description="Disordered" evidence="5">
    <location>
        <begin position="227"/>
        <end position="343"/>
    </location>
</feature>
<dbReference type="VEuPathDB" id="FungiDB:HMPREF1541_00624"/>
<dbReference type="AlphaFoldDB" id="W2SCV3"/>
<feature type="region of interest" description="Disordered" evidence="5">
    <location>
        <begin position="1"/>
        <end position="22"/>
    </location>
</feature>
<accession>W2SCV3</accession>
<dbReference type="InterPro" id="IPR001180">
    <property type="entry name" value="CNH_dom"/>
</dbReference>
<feature type="compositionally biased region" description="Pro residues" evidence="5">
    <location>
        <begin position="1187"/>
        <end position="1197"/>
    </location>
</feature>
<evidence type="ECO:0000313" key="7">
    <source>
        <dbReference type="EMBL" id="ETN46440.1"/>
    </source>
</evidence>
<dbReference type="PANTHER" id="PTHR12894:SF27">
    <property type="entry name" value="TRANSFORMING GROWTH FACTOR-BETA RECEPTOR-ASSOCIATED PROTEIN 1"/>
    <property type="match status" value="1"/>
</dbReference>
<dbReference type="InParanoid" id="W2SCV3"/>
<dbReference type="GO" id="GO:0016020">
    <property type="term" value="C:membrane"/>
    <property type="evidence" value="ECO:0007669"/>
    <property type="project" value="TreeGrafter"/>
</dbReference>
<keyword evidence="2" id="KW-0813">Transport</keyword>
<evidence type="ECO:0000259" key="6">
    <source>
        <dbReference type="PROSITE" id="PS50219"/>
    </source>
</evidence>
<reference evidence="7 8" key="1">
    <citation type="submission" date="2013-03" db="EMBL/GenBank/DDBJ databases">
        <title>The Genome Sequence of Phialophora europaea CBS 101466.</title>
        <authorList>
            <consortium name="The Broad Institute Genomics Platform"/>
            <person name="Cuomo C."/>
            <person name="de Hoog S."/>
            <person name="Gorbushina A."/>
            <person name="Walker B."/>
            <person name="Young S.K."/>
            <person name="Zeng Q."/>
            <person name="Gargeya S."/>
            <person name="Fitzgerald M."/>
            <person name="Haas B."/>
            <person name="Abouelleil A."/>
            <person name="Allen A.W."/>
            <person name="Alvarado L."/>
            <person name="Arachchi H.M."/>
            <person name="Berlin A.M."/>
            <person name="Chapman S.B."/>
            <person name="Gainer-Dewar J."/>
            <person name="Goldberg J."/>
            <person name="Griggs A."/>
            <person name="Gujja S."/>
            <person name="Hansen M."/>
            <person name="Howarth C."/>
            <person name="Imamovic A."/>
            <person name="Ireland A."/>
            <person name="Larimer J."/>
            <person name="McCowan C."/>
            <person name="Murphy C."/>
            <person name="Pearson M."/>
            <person name="Poon T.W."/>
            <person name="Priest M."/>
            <person name="Roberts A."/>
            <person name="Saif S."/>
            <person name="Shea T."/>
            <person name="Sisk P."/>
            <person name="Sykes S."/>
            <person name="Wortman J."/>
            <person name="Nusbaum C."/>
            <person name="Birren B."/>
        </authorList>
    </citation>
    <scope>NUCLEOTIDE SEQUENCE [LARGE SCALE GENOMIC DNA]</scope>
    <source>
        <strain evidence="7 8">CBS 101466</strain>
    </source>
</reference>
<dbReference type="PANTHER" id="PTHR12894">
    <property type="entry name" value="CNH DOMAIN CONTAINING"/>
    <property type="match status" value="1"/>
</dbReference>
<dbReference type="Proteomes" id="UP000030752">
    <property type="component" value="Unassembled WGS sequence"/>
</dbReference>
<evidence type="ECO:0000313" key="8">
    <source>
        <dbReference type="Proteomes" id="UP000030752"/>
    </source>
</evidence>
<dbReference type="OrthoDB" id="5325112at2759"/>
<feature type="domain" description="CNH" evidence="6">
    <location>
        <begin position="41"/>
        <end position="442"/>
    </location>
</feature>
<dbReference type="HOGENOM" id="CLU_008225_0_0_1"/>
<feature type="compositionally biased region" description="Polar residues" evidence="5">
    <location>
        <begin position="302"/>
        <end position="324"/>
    </location>
</feature>
<dbReference type="EMBL" id="KB822711">
    <property type="protein sequence ID" value="ETN46440.1"/>
    <property type="molecule type" value="Genomic_DNA"/>
</dbReference>
<organism evidence="7 8">
    <name type="scientific">Cyphellophora europaea (strain CBS 101466)</name>
    <name type="common">Phialophora europaea</name>
    <dbReference type="NCBI Taxonomy" id="1220924"/>
    <lineage>
        <taxon>Eukaryota</taxon>
        <taxon>Fungi</taxon>
        <taxon>Dikarya</taxon>
        <taxon>Ascomycota</taxon>
        <taxon>Pezizomycotina</taxon>
        <taxon>Eurotiomycetes</taxon>
        <taxon>Chaetothyriomycetidae</taxon>
        <taxon>Chaetothyriales</taxon>
        <taxon>Cyphellophoraceae</taxon>
        <taxon>Cyphellophora</taxon>
    </lineage>
</organism>
<dbReference type="GO" id="GO:0006914">
    <property type="term" value="P:autophagy"/>
    <property type="evidence" value="ECO:0007669"/>
    <property type="project" value="TreeGrafter"/>
</dbReference>
<gene>
    <name evidence="7" type="ORF">HMPREF1541_00624</name>
</gene>
<dbReference type="GO" id="GO:0015031">
    <property type="term" value="P:protein transport"/>
    <property type="evidence" value="ECO:0007669"/>
    <property type="project" value="UniProtKB-KW"/>
</dbReference>
<keyword evidence="4" id="KW-0653">Protein transport</keyword>
<dbReference type="STRING" id="1220924.W2SCV3"/>
<dbReference type="InterPro" id="IPR032914">
    <property type="entry name" value="Vam6/VPS39/TRAP1"/>
</dbReference>
<evidence type="ECO:0000256" key="3">
    <source>
        <dbReference type="ARBA" id="ARBA00022490"/>
    </source>
</evidence>
<evidence type="ECO:0000256" key="2">
    <source>
        <dbReference type="ARBA" id="ARBA00022448"/>
    </source>
</evidence>
<name>W2SCV3_CYPE1</name>
<protein>
    <recommendedName>
        <fullName evidence="6">CNH domain-containing protein</fullName>
    </recommendedName>
</protein>
<comment type="subcellular location">
    <subcellularLocation>
        <location evidence="1">Cytoplasm</location>
    </subcellularLocation>
</comment>
<evidence type="ECO:0000256" key="1">
    <source>
        <dbReference type="ARBA" id="ARBA00004496"/>
    </source>
</evidence>
<sequence length="1197" mass="132917">MSGRDNGPRKRRKLSPPEPGPYVLRAVTDDIPLKADDHHDDVSITCVEYWNNNLYIGTSASEILHLVALPPDPTSESSSPTFILASRLQPSGHDLGKDALGRRGVQQIVILPSSSKACALCNGTVSFYSLPELSPAFPNKEPTNVQWIGGLDDNVGPDGHHEPVLMIANSKRILLVRIGEKLRSAGSNIEYPGCLRSARRDTIACVADSKSYALLEIEHQQKIPLFPISSASPDQDDQQPPTPNRDNSRSPPEGAGHGRSTSLGNLISSVADRTISPRPLSTPDGRLLAPGGGGAVHGGREISQSPSRSDTQSPGTRQRSSTDSLPARPKPDASQRPSAGYIKPHIVSPFPTEFMLTTGTSPSEPGVGMFVNVDGDLVPRGTVEFPTYPDAVLVDEKAPPNPAFPSPADDERIIIALLRKEKNETSVSGLHIQPLPGPNTTNQTKGYWLEFRSLRDDTSSGLHKALDAQNHDFEDVAELMQAVPVRLNRESILTLYDKSEDDPRTSSAVEQLEQQEALFDSGNGGTSPPEVVAELIEKRLEEEKKFVRRFGQSRSRQIVWQGDKLWHLLPNPLILQLEARIREAVGKNDGWTVDARALLRLMTDLRKREAESEVEFLTLSFIRQKTSLMLFLHLTNLLTSHDDLAEHQSAIENAMHESGLDPRVVLLLIPPLSSEVSQGSQGIWMQQGMVDVCAGFKSPIQDFTKAPLEFWMMLRHYLTLWQEKRGYGSITDEKLVFDSVDAALLHVLLYLDQALPKGSGVQTSSRAKLNNVVDHWKGNFDRAVSLLERYQRLYVLSRLYQSRKQAKEVLRTWRRIAEGEPDVDYGPDSTDLELQIKRYLAVIRDTSLIQEYGIWLAHRNPSLGVQVFSEDSSRVKFDPQEVVRLLKLHAPEAVQQYLEHLVFSKGLERYADDLIGYYLDSVLDVLESSEAARESLAQTYSVYRSLPSPKPTYLNFITDNAPPEAWWQSRLRLLQLLGSGGYARTDTSKELTYSVPMVLQRLAPFSSYLVSESIILDARQGRHREALRLLTHGLGDYDSAVRYCYFGGPTSASSGTIDASALPSRELQQELFDYLFHEFLKIEDEEERLEHASQLLGKFATWFDPLQILVEIPNEWNVALLAEFLLRSFRAATSARNEAVIVKALSAAQNLQMQAQFVEVCEKVGATIEAEKGRVSEGEGGGDVDDAPPPPSDIQVS</sequence>
<dbReference type="GO" id="GO:0034058">
    <property type="term" value="P:endosomal vesicle fusion"/>
    <property type="evidence" value="ECO:0007669"/>
    <property type="project" value="TreeGrafter"/>
</dbReference>
<proteinExistence type="predicted"/>
<dbReference type="GeneID" id="19967963"/>
<dbReference type="eggNOG" id="KOG2063">
    <property type="taxonomic scope" value="Eukaryota"/>
</dbReference>
<evidence type="ECO:0000256" key="4">
    <source>
        <dbReference type="ARBA" id="ARBA00022927"/>
    </source>
</evidence>
<feature type="compositionally biased region" description="Polar residues" evidence="5">
    <location>
        <begin position="259"/>
        <end position="268"/>
    </location>
</feature>
<dbReference type="GO" id="GO:0005737">
    <property type="term" value="C:cytoplasm"/>
    <property type="evidence" value="ECO:0007669"/>
    <property type="project" value="UniProtKB-SubCell"/>
</dbReference>
<dbReference type="RefSeq" id="XP_008711152.1">
    <property type="nucleotide sequence ID" value="XM_008712930.1"/>
</dbReference>
<keyword evidence="8" id="KW-1185">Reference proteome</keyword>
<dbReference type="PROSITE" id="PS50219">
    <property type="entry name" value="CNH"/>
    <property type="match status" value="1"/>
</dbReference>
<evidence type="ECO:0000256" key="5">
    <source>
        <dbReference type="SAM" id="MobiDB-lite"/>
    </source>
</evidence>
<keyword evidence="3" id="KW-0963">Cytoplasm</keyword>